<feature type="transmembrane region" description="Helical" evidence="5">
    <location>
        <begin position="297"/>
        <end position="320"/>
    </location>
</feature>
<accession>A0A8J7V455</accession>
<keyword evidence="1 3" id="KW-0807">Transducer</keyword>
<keyword evidence="4" id="KW-0175">Coiled coil</keyword>
<dbReference type="InterPro" id="IPR032255">
    <property type="entry name" value="HBM"/>
</dbReference>
<evidence type="ECO:0000313" key="9">
    <source>
        <dbReference type="EMBL" id="MBP5858732.1"/>
    </source>
</evidence>
<organism evidence="9 10">
    <name type="scientific">Marivibrio halodurans</name>
    <dbReference type="NCBI Taxonomy" id="2039722"/>
    <lineage>
        <taxon>Bacteria</taxon>
        <taxon>Pseudomonadati</taxon>
        <taxon>Pseudomonadota</taxon>
        <taxon>Alphaproteobacteria</taxon>
        <taxon>Rhodospirillales</taxon>
        <taxon>Rhodospirillaceae</taxon>
        <taxon>Marivibrio</taxon>
    </lineage>
</organism>
<comment type="similarity">
    <text evidence="2">Belongs to the methyl-accepting chemotaxis (MCP) protein family.</text>
</comment>
<dbReference type="PANTHER" id="PTHR32089">
    <property type="entry name" value="METHYL-ACCEPTING CHEMOTAXIS PROTEIN MCPB"/>
    <property type="match status" value="1"/>
</dbReference>
<dbReference type="CDD" id="cd06225">
    <property type="entry name" value="HAMP"/>
    <property type="match status" value="1"/>
</dbReference>
<dbReference type="SMART" id="SM00283">
    <property type="entry name" value="MA"/>
    <property type="match status" value="1"/>
</dbReference>
<dbReference type="PANTHER" id="PTHR32089:SF112">
    <property type="entry name" value="LYSOZYME-LIKE PROTEIN-RELATED"/>
    <property type="match status" value="1"/>
</dbReference>
<dbReference type="GO" id="GO:0004888">
    <property type="term" value="F:transmembrane signaling receptor activity"/>
    <property type="evidence" value="ECO:0007669"/>
    <property type="project" value="InterPro"/>
</dbReference>
<dbReference type="GO" id="GO:0016020">
    <property type="term" value="C:membrane"/>
    <property type="evidence" value="ECO:0007669"/>
    <property type="project" value="InterPro"/>
</dbReference>
<dbReference type="SMART" id="SM01358">
    <property type="entry name" value="HBM"/>
    <property type="match status" value="1"/>
</dbReference>
<dbReference type="AlphaFoldDB" id="A0A8J7V455"/>
<keyword evidence="5" id="KW-0472">Membrane</keyword>
<dbReference type="GO" id="GO:0007165">
    <property type="term" value="P:signal transduction"/>
    <property type="evidence" value="ECO:0007669"/>
    <property type="project" value="UniProtKB-KW"/>
</dbReference>
<keyword evidence="5" id="KW-1133">Transmembrane helix</keyword>
<comment type="caution">
    <text evidence="9">The sequence shown here is derived from an EMBL/GenBank/DDBJ whole genome shotgun (WGS) entry which is preliminary data.</text>
</comment>
<dbReference type="SMART" id="SM00304">
    <property type="entry name" value="HAMP"/>
    <property type="match status" value="1"/>
</dbReference>
<reference evidence="9" key="1">
    <citation type="submission" date="2021-04" db="EMBL/GenBank/DDBJ databases">
        <authorList>
            <person name="Zhang D.-C."/>
        </authorList>
    </citation>
    <scope>NUCLEOTIDE SEQUENCE</scope>
    <source>
        <strain evidence="9">CGMCC 1.15697</strain>
    </source>
</reference>
<dbReference type="InterPro" id="IPR003660">
    <property type="entry name" value="HAMP_dom"/>
</dbReference>
<feature type="domain" description="Methyl-accepting transducer" evidence="6">
    <location>
        <begin position="421"/>
        <end position="643"/>
    </location>
</feature>
<evidence type="ECO:0000259" key="6">
    <source>
        <dbReference type="PROSITE" id="PS50111"/>
    </source>
</evidence>
<dbReference type="Gene3D" id="6.10.340.10">
    <property type="match status" value="1"/>
</dbReference>
<feature type="domain" description="HBM" evidence="8">
    <location>
        <begin position="47"/>
        <end position="287"/>
    </location>
</feature>
<dbReference type="RefSeq" id="WP_210683314.1">
    <property type="nucleotide sequence ID" value="NZ_JAGMWN010000010.1"/>
</dbReference>
<dbReference type="InterPro" id="IPR004090">
    <property type="entry name" value="Chemotax_Me-accpt_rcpt"/>
</dbReference>
<evidence type="ECO:0000256" key="1">
    <source>
        <dbReference type="ARBA" id="ARBA00023224"/>
    </source>
</evidence>
<evidence type="ECO:0000259" key="7">
    <source>
        <dbReference type="PROSITE" id="PS50885"/>
    </source>
</evidence>
<feature type="coiled-coil region" evidence="4">
    <location>
        <begin position="485"/>
        <end position="512"/>
    </location>
</feature>
<dbReference type="GO" id="GO:0006935">
    <property type="term" value="P:chemotaxis"/>
    <property type="evidence" value="ECO:0007669"/>
    <property type="project" value="InterPro"/>
</dbReference>
<dbReference type="PROSITE" id="PS51753">
    <property type="entry name" value="HBM"/>
    <property type="match status" value="1"/>
</dbReference>
<feature type="domain" description="HAMP" evidence="7">
    <location>
        <begin position="321"/>
        <end position="374"/>
    </location>
</feature>
<proteinExistence type="inferred from homology"/>
<sequence>MRLFRNVRIKSKVFGGFGAVLLLLLLVGGGGVFGLNQTGDTFLDYRALARKSAESAEVSDAMMQARIAVKTYLVTPTPARADTVRSAVADVGTASAEAREVLESPADIEVMDGIDRQAARYADAFETAVHLTDRRMTIMSGTLDRLGPVLREKLAAIVENTHDSNDPDASYRAARTEESYLLARLFVQKFLNSNQRDDFERVIREFEAVQEHVAALKSVLVTAENRRLVDEVIEGIVTYKEGVEAVYETTTARNEAVEGELDVIGPAVMAVADEFVSAAVRDQDTLGPKAAALIETVVTLVTVVALAALLLGLLLAWLIGTGIAGPIGAMTAAMRRLADGDNTVEVPARDQKDEVGEMATAVEVFKRTAIERVAAEKQAEDLRVKEQEAVRQREARAKRMEELVAGFDSQSREVIRALSHSAEDLKRTAEDVSAVAEQTDRQSSAVAAASQEASTNVQTVAAASDELRSSIQEIARQVTGASEIASEAARTAEEAEAKIRRLEIAARQIGEVTQLINDIAEQTNLLALNATIESARAGEMGKGFAVVANEVKSLASQTGKATEDIRAQIEEMQRETNLSAAAVQSISEVVRRVNEYTASISSAIEEQAAATDEISQNVGQASSASAEVATNIDGVAQASKQTGIASEELLKVSRVLGDRSTEMKTNVEQFLDGVKTL</sequence>
<protein>
    <submittedName>
        <fullName evidence="9">HAMP domain-containing protein</fullName>
    </submittedName>
</protein>
<dbReference type="Pfam" id="PF00672">
    <property type="entry name" value="HAMP"/>
    <property type="match status" value="1"/>
</dbReference>
<dbReference type="SUPFAM" id="SSF58104">
    <property type="entry name" value="Methyl-accepting chemotaxis protein (MCP) signaling domain"/>
    <property type="match status" value="1"/>
</dbReference>
<gene>
    <name evidence="9" type="ORF">KAJ83_17055</name>
</gene>
<keyword evidence="10" id="KW-1185">Reference proteome</keyword>
<evidence type="ECO:0000256" key="4">
    <source>
        <dbReference type="SAM" id="Coils"/>
    </source>
</evidence>
<dbReference type="Pfam" id="PF00015">
    <property type="entry name" value="MCPsignal"/>
    <property type="match status" value="1"/>
</dbReference>
<evidence type="ECO:0000313" key="10">
    <source>
        <dbReference type="Proteomes" id="UP000672602"/>
    </source>
</evidence>
<dbReference type="PRINTS" id="PR00260">
    <property type="entry name" value="CHEMTRNSDUCR"/>
</dbReference>
<dbReference type="InterPro" id="IPR004089">
    <property type="entry name" value="MCPsignal_dom"/>
</dbReference>
<evidence type="ECO:0000256" key="5">
    <source>
        <dbReference type="SAM" id="Phobius"/>
    </source>
</evidence>
<dbReference type="Gene3D" id="1.10.287.950">
    <property type="entry name" value="Methyl-accepting chemotaxis protein"/>
    <property type="match status" value="1"/>
</dbReference>
<evidence type="ECO:0000259" key="8">
    <source>
        <dbReference type="PROSITE" id="PS51753"/>
    </source>
</evidence>
<dbReference type="PROSITE" id="PS50885">
    <property type="entry name" value="HAMP"/>
    <property type="match status" value="1"/>
</dbReference>
<evidence type="ECO:0000256" key="3">
    <source>
        <dbReference type="PROSITE-ProRule" id="PRU00284"/>
    </source>
</evidence>
<name>A0A8J7V455_9PROT</name>
<dbReference type="EMBL" id="JAGMWN010000010">
    <property type="protein sequence ID" value="MBP5858732.1"/>
    <property type="molecule type" value="Genomic_DNA"/>
</dbReference>
<dbReference type="PROSITE" id="PS50111">
    <property type="entry name" value="CHEMOTAXIS_TRANSDUC_2"/>
    <property type="match status" value="1"/>
</dbReference>
<keyword evidence="5" id="KW-0812">Transmembrane</keyword>
<dbReference type="Proteomes" id="UP000672602">
    <property type="component" value="Unassembled WGS sequence"/>
</dbReference>
<evidence type="ECO:0000256" key="2">
    <source>
        <dbReference type="ARBA" id="ARBA00029447"/>
    </source>
</evidence>